<protein>
    <submittedName>
        <fullName evidence="7">Rhomboid family intramembrane serine protease</fullName>
    </submittedName>
</protein>
<evidence type="ECO:0000256" key="2">
    <source>
        <dbReference type="ARBA" id="ARBA00022692"/>
    </source>
</evidence>
<sequence length="212" mass="23366">MEPQLKTPRTPIVSILLLINVVAFFLELLAPGFVIRHFALWPLGDVQMMEALPAQMVTGEFHLWQLMTYAFLHGSVLHLFLNMFVLWMFGMPVEGVWGGRVFILYYLVCVVGAAIVQLLVVSAGVQAGAPSLGASGGVFAILMAFGMLYPNQVVLLLFPPIPMKAKYFVVLIGIVQLMMGLSASQTGVAYFAHLAGMVFGLLFIVVFRLRMR</sequence>
<reference evidence="7 8" key="1">
    <citation type="submission" date="2020-04" db="EMBL/GenBank/DDBJ databases">
        <title>Marinobacter oceani sp. nov., isolated from marine solar saltern.</title>
        <authorList>
            <person name="Chen X.-Y."/>
        </authorList>
    </citation>
    <scope>NUCLEOTIDE SEQUENCE [LARGE SCALE GENOMIC DNA]</scope>
    <source>
        <strain evidence="7 8">W62</strain>
    </source>
</reference>
<feature type="domain" description="Peptidase S54 rhomboid" evidence="6">
    <location>
        <begin position="62"/>
        <end position="207"/>
    </location>
</feature>
<evidence type="ECO:0000256" key="3">
    <source>
        <dbReference type="ARBA" id="ARBA00022989"/>
    </source>
</evidence>
<keyword evidence="7" id="KW-0378">Hydrolase</keyword>
<feature type="transmembrane region" description="Helical" evidence="5">
    <location>
        <begin position="137"/>
        <end position="158"/>
    </location>
</feature>
<dbReference type="PANTHER" id="PTHR43066">
    <property type="entry name" value="RHOMBOID-RELATED PROTEIN"/>
    <property type="match status" value="1"/>
</dbReference>
<dbReference type="OrthoDB" id="9814037at2"/>
<evidence type="ECO:0000313" key="7">
    <source>
        <dbReference type="EMBL" id="NMT63502.1"/>
    </source>
</evidence>
<keyword evidence="4 5" id="KW-0472">Membrane</keyword>
<organism evidence="7 8">
    <name type="scientific">Marinobacter orientalis</name>
    <dbReference type="NCBI Taxonomy" id="1928859"/>
    <lineage>
        <taxon>Bacteria</taxon>
        <taxon>Pseudomonadati</taxon>
        <taxon>Pseudomonadota</taxon>
        <taxon>Gammaproteobacteria</taxon>
        <taxon>Pseudomonadales</taxon>
        <taxon>Marinobacteraceae</taxon>
        <taxon>Marinobacter</taxon>
    </lineage>
</organism>
<dbReference type="InterPro" id="IPR035952">
    <property type="entry name" value="Rhomboid-like_sf"/>
</dbReference>
<feature type="transmembrane region" description="Helical" evidence="5">
    <location>
        <begin position="165"/>
        <end position="184"/>
    </location>
</feature>
<evidence type="ECO:0000259" key="6">
    <source>
        <dbReference type="Pfam" id="PF01694"/>
    </source>
</evidence>
<dbReference type="GO" id="GO:0016020">
    <property type="term" value="C:membrane"/>
    <property type="evidence" value="ECO:0007669"/>
    <property type="project" value="UniProtKB-SubCell"/>
</dbReference>
<dbReference type="EMBL" id="JABCKY010000001">
    <property type="protein sequence ID" value="NMT63502.1"/>
    <property type="molecule type" value="Genomic_DNA"/>
</dbReference>
<dbReference type="SUPFAM" id="SSF144091">
    <property type="entry name" value="Rhomboid-like"/>
    <property type="match status" value="1"/>
</dbReference>
<dbReference type="InterPro" id="IPR022764">
    <property type="entry name" value="Peptidase_S54_rhomboid_dom"/>
</dbReference>
<keyword evidence="7" id="KW-0645">Protease</keyword>
<dbReference type="GO" id="GO:0006508">
    <property type="term" value="P:proteolysis"/>
    <property type="evidence" value="ECO:0007669"/>
    <property type="project" value="UniProtKB-KW"/>
</dbReference>
<accession>A0A7Y0RC46</accession>
<gene>
    <name evidence="7" type="ORF">HIU99_07805</name>
</gene>
<feature type="transmembrane region" description="Helical" evidence="5">
    <location>
        <begin position="12"/>
        <end position="35"/>
    </location>
</feature>
<evidence type="ECO:0000256" key="4">
    <source>
        <dbReference type="ARBA" id="ARBA00023136"/>
    </source>
</evidence>
<keyword evidence="2 5" id="KW-0812">Transmembrane</keyword>
<name>A0A7Y0RC46_9GAMM</name>
<dbReference type="AlphaFoldDB" id="A0A7Y0RC46"/>
<feature type="transmembrane region" description="Helical" evidence="5">
    <location>
        <begin position="190"/>
        <end position="209"/>
    </location>
</feature>
<comment type="subcellular location">
    <subcellularLocation>
        <location evidence="1">Membrane</location>
        <topology evidence="1">Multi-pass membrane protein</topology>
    </subcellularLocation>
</comment>
<keyword evidence="3 5" id="KW-1133">Transmembrane helix</keyword>
<dbReference type="Gene3D" id="1.20.1540.10">
    <property type="entry name" value="Rhomboid-like"/>
    <property type="match status" value="1"/>
</dbReference>
<keyword evidence="8" id="KW-1185">Reference proteome</keyword>
<evidence type="ECO:0000256" key="5">
    <source>
        <dbReference type="SAM" id="Phobius"/>
    </source>
</evidence>
<feature type="transmembrane region" description="Helical" evidence="5">
    <location>
        <begin position="66"/>
        <end position="89"/>
    </location>
</feature>
<evidence type="ECO:0000313" key="8">
    <source>
        <dbReference type="Proteomes" id="UP000567186"/>
    </source>
</evidence>
<feature type="transmembrane region" description="Helical" evidence="5">
    <location>
        <begin position="101"/>
        <end position="125"/>
    </location>
</feature>
<evidence type="ECO:0000256" key="1">
    <source>
        <dbReference type="ARBA" id="ARBA00004141"/>
    </source>
</evidence>
<proteinExistence type="predicted"/>
<dbReference type="Proteomes" id="UP000567186">
    <property type="component" value="Unassembled WGS sequence"/>
</dbReference>
<dbReference type="PANTHER" id="PTHR43066:SF11">
    <property type="entry name" value="PEPTIDASE S54 RHOMBOID DOMAIN-CONTAINING PROTEIN"/>
    <property type="match status" value="1"/>
</dbReference>
<dbReference type="GO" id="GO:0004252">
    <property type="term" value="F:serine-type endopeptidase activity"/>
    <property type="evidence" value="ECO:0007669"/>
    <property type="project" value="InterPro"/>
</dbReference>
<dbReference type="Pfam" id="PF01694">
    <property type="entry name" value="Rhomboid"/>
    <property type="match status" value="1"/>
</dbReference>
<comment type="caution">
    <text evidence="7">The sequence shown here is derived from an EMBL/GenBank/DDBJ whole genome shotgun (WGS) entry which is preliminary data.</text>
</comment>